<sequence>MASDEYATDSSEKKSAISFNNVHKKGSGGGRIVGYHNIGFEAFGNAGYYTITVFNIVNIIGSIGIYVILASNNISDMFAQVNVHVSPRILMIVSTAIVCIPTLFAKTLAETMLVSLIGTITSAIVTVVIIVMACLYPIQNGGNGMNSKAGFISHSAAIPGGFAMALSSVTFAYLGTTIVPHIEGGMRHPEKFNRVFGSALSVIAAIYVVMAVIGYWAYGDQTLSPITDNFPKSKLITFIFYLTYC</sequence>
<feature type="transmembrane region" description="Helical" evidence="6">
    <location>
        <begin position="89"/>
        <end position="109"/>
    </location>
</feature>
<evidence type="ECO:0000256" key="6">
    <source>
        <dbReference type="SAM" id="Phobius"/>
    </source>
</evidence>
<gene>
    <name evidence="8" type="ORF">IWW36_003815</name>
</gene>
<comment type="subcellular location">
    <subcellularLocation>
        <location evidence="1">Membrane</location>
        <topology evidence="1">Multi-pass membrane protein</topology>
    </subcellularLocation>
</comment>
<comment type="similarity">
    <text evidence="2">Belongs to the amino acid/polyamine transporter 2 family.</text>
</comment>
<reference evidence="8" key="1">
    <citation type="submission" date="2022-07" db="EMBL/GenBank/DDBJ databases">
        <title>Phylogenomic reconstructions and comparative analyses of Kickxellomycotina fungi.</title>
        <authorList>
            <person name="Reynolds N.K."/>
            <person name="Stajich J.E."/>
            <person name="Barry K."/>
            <person name="Grigoriev I.V."/>
            <person name="Crous P."/>
            <person name="Smith M.E."/>
        </authorList>
    </citation>
    <scope>NUCLEOTIDE SEQUENCE</scope>
    <source>
        <strain evidence="8">NRRL 1566</strain>
    </source>
</reference>
<evidence type="ECO:0000256" key="1">
    <source>
        <dbReference type="ARBA" id="ARBA00004141"/>
    </source>
</evidence>
<comment type="caution">
    <text evidence="8">The sequence shown here is derived from an EMBL/GenBank/DDBJ whole genome shotgun (WGS) entry which is preliminary data.</text>
</comment>
<feature type="transmembrane region" description="Helical" evidence="6">
    <location>
        <begin position="116"/>
        <end position="139"/>
    </location>
</feature>
<dbReference type="AlphaFoldDB" id="A0A9W8I702"/>
<dbReference type="InterPro" id="IPR013057">
    <property type="entry name" value="AA_transpt_TM"/>
</dbReference>
<dbReference type="Pfam" id="PF01490">
    <property type="entry name" value="Aa_trans"/>
    <property type="match status" value="1"/>
</dbReference>
<dbReference type="OrthoDB" id="40134at2759"/>
<protein>
    <recommendedName>
        <fullName evidence="7">Amino acid transporter transmembrane domain-containing protein</fullName>
    </recommendedName>
</protein>
<dbReference type="PANTHER" id="PTHR22950">
    <property type="entry name" value="AMINO ACID TRANSPORTER"/>
    <property type="match status" value="1"/>
</dbReference>
<name>A0A9W8I702_9FUNG</name>
<evidence type="ECO:0000256" key="4">
    <source>
        <dbReference type="ARBA" id="ARBA00022989"/>
    </source>
</evidence>
<evidence type="ECO:0000313" key="9">
    <source>
        <dbReference type="Proteomes" id="UP001139887"/>
    </source>
</evidence>
<dbReference type="GO" id="GO:0005774">
    <property type="term" value="C:vacuolar membrane"/>
    <property type="evidence" value="ECO:0007669"/>
    <property type="project" value="TreeGrafter"/>
</dbReference>
<dbReference type="Proteomes" id="UP001139887">
    <property type="component" value="Unassembled WGS sequence"/>
</dbReference>
<dbReference type="GO" id="GO:0015179">
    <property type="term" value="F:L-amino acid transmembrane transporter activity"/>
    <property type="evidence" value="ECO:0007669"/>
    <property type="project" value="TreeGrafter"/>
</dbReference>
<feature type="transmembrane region" description="Helical" evidence="6">
    <location>
        <begin position="151"/>
        <end position="174"/>
    </location>
</feature>
<dbReference type="PANTHER" id="PTHR22950:SF349">
    <property type="entry name" value="AMINO ACID TRANSPORTER TRANSMEMBRANE DOMAIN-CONTAINING PROTEIN"/>
    <property type="match status" value="1"/>
</dbReference>
<evidence type="ECO:0000313" key="8">
    <source>
        <dbReference type="EMBL" id="KAJ2847521.1"/>
    </source>
</evidence>
<evidence type="ECO:0000259" key="7">
    <source>
        <dbReference type="Pfam" id="PF01490"/>
    </source>
</evidence>
<accession>A0A9W8I702</accession>
<keyword evidence="4 6" id="KW-1133">Transmembrane helix</keyword>
<feature type="domain" description="Amino acid transporter transmembrane" evidence="7">
    <location>
        <begin position="27"/>
        <end position="239"/>
    </location>
</feature>
<dbReference type="EMBL" id="JANBUW010000300">
    <property type="protein sequence ID" value="KAJ2847521.1"/>
    <property type="molecule type" value="Genomic_DNA"/>
</dbReference>
<keyword evidence="3 6" id="KW-0812">Transmembrane</keyword>
<feature type="transmembrane region" description="Helical" evidence="6">
    <location>
        <begin position="195"/>
        <end position="218"/>
    </location>
</feature>
<keyword evidence="9" id="KW-1185">Reference proteome</keyword>
<evidence type="ECO:0000256" key="3">
    <source>
        <dbReference type="ARBA" id="ARBA00022692"/>
    </source>
</evidence>
<organism evidence="8 9">
    <name type="scientific">Coemansia brasiliensis</name>
    <dbReference type="NCBI Taxonomy" id="2650707"/>
    <lineage>
        <taxon>Eukaryota</taxon>
        <taxon>Fungi</taxon>
        <taxon>Fungi incertae sedis</taxon>
        <taxon>Zoopagomycota</taxon>
        <taxon>Kickxellomycotina</taxon>
        <taxon>Kickxellomycetes</taxon>
        <taxon>Kickxellales</taxon>
        <taxon>Kickxellaceae</taxon>
        <taxon>Coemansia</taxon>
    </lineage>
</organism>
<evidence type="ECO:0000256" key="5">
    <source>
        <dbReference type="ARBA" id="ARBA00023136"/>
    </source>
</evidence>
<feature type="transmembrane region" description="Helical" evidence="6">
    <location>
        <begin position="46"/>
        <end position="69"/>
    </location>
</feature>
<evidence type="ECO:0000256" key="2">
    <source>
        <dbReference type="ARBA" id="ARBA00008066"/>
    </source>
</evidence>
<keyword evidence="5 6" id="KW-0472">Membrane</keyword>
<proteinExistence type="inferred from homology"/>